<dbReference type="Proteomes" id="UP000440224">
    <property type="component" value="Unassembled WGS sequence"/>
</dbReference>
<dbReference type="RefSeq" id="WP_153822918.1">
    <property type="nucleotide sequence ID" value="NZ_WJIE01000010.1"/>
</dbReference>
<evidence type="ECO:0000313" key="4">
    <source>
        <dbReference type="Proteomes" id="UP000440224"/>
    </source>
</evidence>
<keyword evidence="1" id="KW-0175">Coiled coil</keyword>
<feature type="compositionally biased region" description="Polar residues" evidence="2">
    <location>
        <begin position="250"/>
        <end position="261"/>
    </location>
</feature>
<keyword evidence="4" id="KW-1185">Reference proteome</keyword>
<dbReference type="OrthoDB" id="5517340at2"/>
<feature type="region of interest" description="Disordered" evidence="2">
    <location>
        <begin position="228"/>
        <end position="261"/>
    </location>
</feature>
<comment type="caution">
    <text evidence="3">The sequence shown here is derived from an EMBL/GenBank/DDBJ whole genome shotgun (WGS) entry which is preliminary data.</text>
</comment>
<gene>
    <name evidence="3" type="ORF">GF068_29960</name>
</gene>
<dbReference type="EMBL" id="WJIE01000010">
    <property type="protein sequence ID" value="MRG96115.1"/>
    <property type="molecule type" value="Genomic_DNA"/>
</dbReference>
<evidence type="ECO:0000313" key="3">
    <source>
        <dbReference type="EMBL" id="MRG96115.1"/>
    </source>
</evidence>
<dbReference type="AlphaFoldDB" id="A0A6N7Q0Q7"/>
<sequence>MTVKVSRMVADRVAITNTVIAAINVHGPEIAPVLDSLLFPDGVPPHLTMGNVVTALGNLLQGVTQNLAIADQDHTNELADDDGYRKKRESSLADLRGSLVALRTALGNNYSPDLPTEYGLPAALPDDNQSLLHTAGSVEKLLRTRPLVEQPKMKGLSIDPVVAADDLKAAAKAVENSLGDVEREKREAQSTLDKKNTELETWGRRYPVIADLTSLLFTLADRQTLADRVKPTARRRAGLPEETDLPAADPTQSPADPTQSP</sequence>
<name>A0A6N7Q0Q7_9BACT</name>
<proteinExistence type="predicted"/>
<accession>A0A6N7Q0Q7</accession>
<feature type="coiled-coil region" evidence="1">
    <location>
        <begin position="164"/>
        <end position="198"/>
    </location>
</feature>
<protein>
    <submittedName>
        <fullName evidence="3">Uncharacterized protein</fullName>
    </submittedName>
</protein>
<evidence type="ECO:0000256" key="1">
    <source>
        <dbReference type="SAM" id="Coils"/>
    </source>
</evidence>
<organism evidence="3 4">
    <name type="scientific">Polyangium spumosum</name>
    <dbReference type="NCBI Taxonomy" id="889282"/>
    <lineage>
        <taxon>Bacteria</taxon>
        <taxon>Pseudomonadati</taxon>
        <taxon>Myxococcota</taxon>
        <taxon>Polyangia</taxon>
        <taxon>Polyangiales</taxon>
        <taxon>Polyangiaceae</taxon>
        <taxon>Polyangium</taxon>
    </lineage>
</organism>
<evidence type="ECO:0000256" key="2">
    <source>
        <dbReference type="SAM" id="MobiDB-lite"/>
    </source>
</evidence>
<reference evidence="3 4" key="1">
    <citation type="submission" date="2019-10" db="EMBL/GenBank/DDBJ databases">
        <title>A soil myxobacterium in the family Polyangiaceae.</title>
        <authorList>
            <person name="Li Y."/>
            <person name="Wang J."/>
        </authorList>
    </citation>
    <scope>NUCLEOTIDE SEQUENCE [LARGE SCALE GENOMIC DNA]</scope>
    <source>
        <strain evidence="3 4">DSM 14734</strain>
    </source>
</reference>